<evidence type="ECO:0000256" key="6">
    <source>
        <dbReference type="ARBA" id="ARBA00047761"/>
    </source>
</evidence>
<comment type="catalytic activity">
    <reaction evidence="6">
        <text>O-phospho-L-seryl-[protein] + H2O = L-seryl-[protein] + phosphate</text>
        <dbReference type="Rhea" id="RHEA:20629"/>
        <dbReference type="Rhea" id="RHEA-COMP:9863"/>
        <dbReference type="Rhea" id="RHEA-COMP:11604"/>
        <dbReference type="ChEBI" id="CHEBI:15377"/>
        <dbReference type="ChEBI" id="CHEBI:29999"/>
        <dbReference type="ChEBI" id="CHEBI:43474"/>
        <dbReference type="ChEBI" id="CHEBI:83421"/>
        <dbReference type="EC" id="3.1.3.16"/>
    </reaction>
</comment>
<evidence type="ECO:0000256" key="1">
    <source>
        <dbReference type="ARBA" id="ARBA00001936"/>
    </source>
</evidence>
<evidence type="ECO:0000256" key="8">
    <source>
        <dbReference type="RuleBase" id="RU004273"/>
    </source>
</evidence>
<dbReference type="InterPro" id="IPR029052">
    <property type="entry name" value="Metallo-depent_PP-like"/>
</dbReference>
<comment type="caution">
    <text evidence="11">The sequence shown here is derived from an EMBL/GenBank/DDBJ whole genome shotgun (WGS) entry which is preliminary data.</text>
</comment>
<dbReference type="EC" id="3.1.3.16" evidence="8"/>
<feature type="region of interest" description="Disordered" evidence="9">
    <location>
        <begin position="391"/>
        <end position="411"/>
    </location>
</feature>
<protein>
    <recommendedName>
        <fullName evidence="8">Serine/threonine-protein phosphatase</fullName>
        <ecNumber evidence="8">3.1.3.16</ecNumber>
    </recommendedName>
</protein>
<dbReference type="Proteomes" id="UP001470230">
    <property type="component" value="Unassembled WGS sequence"/>
</dbReference>
<accession>A0ABR2JWZ1</accession>
<gene>
    <name evidence="11" type="ORF">M9Y10_045613</name>
</gene>
<comment type="cofactor">
    <cofactor evidence="1">
        <name>Mn(2+)</name>
        <dbReference type="ChEBI" id="CHEBI:29035"/>
    </cofactor>
</comment>
<dbReference type="EMBL" id="JAPFFF010000009">
    <property type="protein sequence ID" value="KAK8882966.1"/>
    <property type="molecule type" value="Genomic_DNA"/>
</dbReference>
<evidence type="ECO:0000313" key="12">
    <source>
        <dbReference type="Proteomes" id="UP001470230"/>
    </source>
</evidence>
<evidence type="ECO:0000313" key="11">
    <source>
        <dbReference type="EMBL" id="KAK8882966.1"/>
    </source>
</evidence>
<sequence>MKSKFKLLLEQFLPAIYQDQKLVASGMIQLTLPRVPSEQVVDICENAKKIFMEEPSIINLYSPITIVGDIHGHILDLFRILSKFGMPPRKKFVFLGDLVDRGEFSTETVIIVFLLKIIYPDNIFIIRGNHEFSFLCQQSGFFNEIIDIYGEPSVFNACVNAFSYIPLAAKIDGSYLCIHGGIGANFTSLSSFRTLRRPIKDYDSECFIDSVLWSDPTLKTEYYAPSTRGSGYLFGASAVSEFCANNDIKMIIRGHECVQEGAEFWFDNKLVTVFSASNYCGYEKNKSAILEITSSNSYQVHSYSPLPMLSRSNVFFGARPPIEPPCSPPRPHSFQRIPNFSKTFSSPNSDVLSLKPQDKIQQSVSYNNNNFPSLSLPESFPLISHRFGTKKPGLVRPGLASPRSRRKSNIY</sequence>
<comment type="catalytic activity">
    <reaction evidence="7 8">
        <text>O-phospho-L-threonyl-[protein] + H2O = L-threonyl-[protein] + phosphate</text>
        <dbReference type="Rhea" id="RHEA:47004"/>
        <dbReference type="Rhea" id="RHEA-COMP:11060"/>
        <dbReference type="Rhea" id="RHEA-COMP:11605"/>
        <dbReference type="ChEBI" id="CHEBI:15377"/>
        <dbReference type="ChEBI" id="CHEBI:30013"/>
        <dbReference type="ChEBI" id="CHEBI:43474"/>
        <dbReference type="ChEBI" id="CHEBI:61977"/>
        <dbReference type="EC" id="3.1.3.16"/>
    </reaction>
</comment>
<evidence type="ECO:0000256" key="2">
    <source>
        <dbReference type="ARBA" id="ARBA00022723"/>
    </source>
</evidence>
<dbReference type="SMART" id="SM00156">
    <property type="entry name" value="PP2Ac"/>
    <property type="match status" value="1"/>
</dbReference>
<keyword evidence="4" id="KW-0904">Protein phosphatase</keyword>
<evidence type="ECO:0000256" key="3">
    <source>
        <dbReference type="ARBA" id="ARBA00022801"/>
    </source>
</evidence>
<evidence type="ECO:0000256" key="9">
    <source>
        <dbReference type="SAM" id="MobiDB-lite"/>
    </source>
</evidence>
<comment type="similarity">
    <text evidence="8">Belongs to the PPP phosphatase family.</text>
</comment>
<dbReference type="PANTHER" id="PTHR11668:SF300">
    <property type="entry name" value="SERINE_THREONINE-PROTEIN PHOSPHATASE"/>
    <property type="match status" value="1"/>
</dbReference>
<proteinExistence type="inferred from homology"/>
<reference evidence="11 12" key="1">
    <citation type="submission" date="2024-04" db="EMBL/GenBank/DDBJ databases">
        <title>Tritrichomonas musculus Genome.</title>
        <authorList>
            <person name="Alves-Ferreira E."/>
            <person name="Grigg M."/>
            <person name="Lorenzi H."/>
            <person name="Galac M."/>
        </authorList>
    </citation>
    <scope>NUCLEOTIDE SEQUENCE [LARGE SCALE GENOMIC DNA]</scope>
    <source>
        <strain evidence="11 12">EAF2021</strain>
    </source>
</reference>
<evidence type="ECO:0000256" key="4">
    <source>
        <dbReference type="ARBA" id="ARBA00022912"/>
    </source>
</evidence>
<dbReference type="PROSITE" id="PS00125">
    <property type="entry name" value="SER_THR_PHOSPHATASE"/>
    <property type="match status" value="1"/>
</dbReference>
<dbReference type="SUPFAM" id="SSF56300">
    <property type="entry name" value="Metallo-dependent phosphatases"/>
    <property type="match status" value="1"/>
</dbReference>
<dbReference type="CDD" id="cd00144">
    <property type="entry name" value="MPP_PPP_family"/>
    <property type="match status" value="1"/>
</dbReference>
<keyword evidence="3 8" id="KW-0378">Hydrolase</keyword>
<feature type="domain" description="Serine/threonine specific protein phosphatases" evidence="10">
    <location>
        <begin position="126"/>
        <end position="131"/>
    </location>
</feature>
<evidence type="ECO:0000259" key="10">
    <source>
        <dbReference type="PROSITE" id="PS00125"/>
    </source>
</evidence>
<keyword evidence="5" id="KW-0464">Manganese</keyword>
<name>A0ABR2JWZ1_9EUKA</name>
<dbReference type="InterPro" id="IPR006186">
    <property type="entry name" value="Ser/Thr-sp_prot-phosphatase"/>
</dbReference>
<organism evidence="11 12">
    <name type="scientific">Tritrichomonas musculus</name>
    <dbReference type="NCBI Taxonomy" id="1915356"/>
    <lineage>
        <taxon>Eukaryota</taxon>
        <taxon>Metamonada</taxon>
        <taxon>Parabasalia</taxon>
        <taxon>Tritrichomonadida</taxon>
        <taxon>Tritrichomonadidae</taxon>
        <taxon>Tritrichomonas</taxon>
    </lineage>
</organism>
<dbReference type="InterPro" id="IPR050341">
    <property type="entry name" value="PP1_catalytic_subunit"/>
</dbReference>
<dbReference type="Pfam" id="PF00149">
    <property type="entry name" value="Metallophos"/>
    <property type="match status" value="1"/>
</dbReference>
<evidence type="ECO:0000256" key="5">
    <source>
        <dbReference type="ARBA" id="ARBA00023211"/>
    </source>
</evidence>
<evidence type="ECO:0000256" key="7">
    <source>
        <dbReference type="ARBA" id="ARBA00048336"/>
    </source>
</evidence>
<dbReference type="Gene3D" id="3.60.21.10">
    <property type="match status" value="1"/>
</dbReference>
<dbReference type="PRINTS" id="PR00114">
    <property type="entry name" value="STPHPHTASE"/>
</dbReference>
<dbReference type="InterPro" id="IPR004843">
    <property type="entry name" value="Calcineurin-like_PHP"/>
</dbReference>
<dbReference type="PANTHER" id="PTHR11668">
    <property type="entry name" value="SERINE/THREONINE PROTEIN PHOSPHATASE"/>
    <property type="match status" value="1"/>
</dbReference>
<keyword evidence="2" id="KW-0479">Metal-binding</keyword>
<keyword evidence="12" id="KW-1185">Reference proteome</keyword>